<sequence length="394" mass="41328">MARRPRLLPAVGTARNLLEASLEGLLADTAPRQGRRSRDADESSTATAPARTPSTADAPGAVLPLVLVACSGGPDSLALAAVAGHFAHTGRCRVGAVVVDHALQPGSAATAEKAAGAARDLGLQPVEVHRVRVDRDGMGPEAAARSARYAALDEAAATLGASAVLLGHTLDDQAEQVLLGLARGSGTRSLAGMPARRGLYVRPFLDLRRADTEAICAFYALDPWHDPTNLDPSFARSRVRGDVLPFLEDQLGPGIAQALARTARILGQDADHLEQLSAREYASLRVLGDDGTLLLPEDGLRALPPALRQRVLALAALELGAFQPSFERLRAAESLLDRRGSAGPVQLGGKVSVHRQVRGRAVLRGEPSYGNLVLSNNGSNNGPGVKQSHRPTQE</sequence>
<comment type="catalytic activity">
    <reaction evidence="6 7">
        <text>cytidine(34) in tRNA(Ile2) + L-lysine + ATP = lysidine(34) in tRNA(Ile2) + AMP + diphosphate + H(+)</text>
        <dbReference type="Rhea" id="RHEA:43744"/>
        <dbReference type="Rhea" id="RHEA-COMP:10625"/>
        <dbReference type="Rhea" id="RHEA-COMP:10670"/>
        <dbReference type="ChEBI" id="CHEBI:15378"/>
        <dbReference type="ChEBI" id="CHEBI:30616"/>
        <dbReference type="ChEBI" id="CHEBI:32551"/>
        <dbReference type="ChEBI" id="CHEBI:33019"/>
        <dbReference type="ChEBI" id="CHEBI:82748"/>
        <dbReference type="ChEBI" id="CHEBI:83665"/>
        <dbReference type="ChEBI" id="CHEBI:456215"/>
        <dbReference type="EC" id="6.3.4.19"/>
    </reaction>
</comment>
<dbReference type="CDD" id="cd01992">
    <property type="entry name" value="TilS_N"/>
    <property type="match status" value="1"/>
</dbReference>
<dbReference type="Gene3D" id="1.20.59.20">
    <property type="match status" value="1"/>
</dbReference>
<dbReference type="Proteomes" id="UP000272560">
    <property type="component" value="Unassembled WGS sequence"/>
</dbReference>
<evidence type="ECO:0000256" key="6">
    <source>
        <dbReference type="ARBA" id="ARBA00048539"/>
    </source>
</evidence>
<dbReference type="SUPFAM" id="SSF52402">
    <property type="entry name" value="Adenine nucleotide alpha hydrolases-like"/>
    <property type="match status" value="1"/>
</dbReference>
<evidence type="ECO:0000256" key="7">
    <source>
        <dbReference type="HAMAP-Rule" id="MF_01161"/>
    </source>
</evidence>
<evidence type="ECO:0000256" key="8">
    <source>
        <dbReference type="SAM" id="MobiDB-lite"/>
    </source>
</evidence>
<feature type="domain" description="tRNA(Ile)-lysidine/2-thiocytidine synthase N-terminal" evidence="9">
    <location>
        <begin position="66"/>
        <end position="240"/>
    </location>
</feature>
<reference evidence="11 12" key="1">
    <citation type="submission" date="2018-09" db="EMBL/GenBank/DDBJ databases">
        <title>Novel species of Arthrobacter.</title>
        <authorList>
            <person name="Liu Q."/>
            <person name="Xin Y.-H."/>
        </authorList>
    </citation>
    <scope>NUCLEOTIDE SEQUENCE [LARGE SCALE GENOMIC DNA]</scope>
    <source>
        <strain evidence="11 12">Hz2</strain>
    </source>
</reference>
<evidence type="ECO:0000259" key="9">
    <source>
        <dbReference type="Pfam" id="PF01171"/>
    </source>
</evidence>
<dbReference type="GO" id="GO:0005737">
    <property type="term" value="C:cytoplasm"/>
    <property type="evidence" value="ECO:0007669"/>
    <property type="project" value="UniProtKB-SubCell"/>
</dbReference>
<dbReference type="PANTHER" id="PTHR43033:SF1">
    <property type="entry name" value="TRNA(ILE)-LYSIDINE SYNTHASE-RELATED"/>
    <property type="match status" value="1"/>
</dbReference>
<dbReference type="RefSeq" id="WP_120148806.1">
    <property type="nucleotide sequence ID" value="NZ_QZVT01000004.1"/>
</dbReference>
<keyword evidence="2 7" id="KW-0436">Ligase</keyword>
<dbReference type="NCBIfam" id="TIGR02432">
    <property type="entry name" value="lysidine_TilS_N"/>
    <property type="match status" value="1"/>
</dbReference>
<evidence type="ECO:0000313" key="12">
    <source>
        <dbReference type="Proteomes" id="UP000272560"/>
    </source>
</evidence>
<organism evidence="11 12">
    <name type="scientific">Arthrobacter cheniae</name>
    <dbReference type="NCBI Taxonomy" id="1258888"/>
    <lineage>
        <taxon>Bacteria</taxon>
        <taxon>Bacillati</taxon>
        <taxon>Actinomycetota</taxon>
        <taxon>Actinomycetes</taxon>
        <taxon>Micrococcales</taxon>
        <taxon>Micrococcaceae</taxon>
        <taxon>Arthrobacter</taxon>
    </lineage>
</organism>
<name>A0A3A5M3M9_9MICC</name>
<feature type="domain" description="tRNA(Ile)-lysidine synthase substrate-binding" evidence="10">
    <location>
        <begin position="298"/>
        <end position="356"/>
    </location>
</feature>
<dbReference type="GO" id="GO:0006400">
    <property type="term" value="P:tRNA modification"/>
    <property type="evidence" value="ECO:0007669"/>
    <property type="project" value="UniProtKB-UniRule"/>
</dbReference>
<gene>
    <name evidence="7 11" type="primary">tilS</name>
    <name evidence="11" type="ORF">D6T63_09620</name>
</gene>
<dbReference type="SUPFAM" id="SSF82829">
    <property type="entry name" value="MesJ substrate recognition domain-like"/>
    <property type="match status" value="1"/>
</dbReference>
<feature type="compositionally biased region" description="Low complexity" evidence="8">
    <location>
        <begin position="370"/>
        <end position="385"/>
    </location>
</feature>
<dbReference type="InterPro" id="IPR015262">
    <property type="entry name" value="tRNA_Ile_lys_synt_subst-bd"/>
</dbReference>
<evidence type="ECO:0000259" key="10">
    <source>
        <dbReference type="Pfam" id="PF09179"/>
    </source>
</evidence>
<comment type="domain">
    <text evidence="7">The N-terminal region contains the highly conserved SGGXDS motif, predicted to be a P-loop motif involved in ATP binding.</text>
</comment>
<dbReference type="EC" id="6.3.4.19" evidence="7"/>
<dbReference type="InterPro" id="IPR012094">
    <property type="entry name" value="tRNA_Ile_lys_synt"/>
</dbReference>
<dbReference type="EMBL" id="QZVT01000004">
    <property type="protein sequence ID" value="RJT80116.1"/>
    <property type="molecule type" value="Genomic_DNA"/>
</dbReference>
<dbReference type="GO" id="GO:0005524">
    <property type="term" value="F:ATP binding"/>
    <property type="evidence" value="ECO:0007669"/>
    <property type="project" value="UniProtKB-UniRule"/>
</dbReference>
<dbReference type="GO" id="GO:0032267">
    <property type="term" value="F:tRNA(Ile)-lysidine synthase activity"/>
    <property type="evidence" value="ECO:0007669"/>
    <property type="project" value="UniProtKB-EC"/>
</dbReference>
<feature type="binding site" evidence="7">
    <location>
        <begin position="71"/>
        <end position="76"/>
    </location>
    <ligand>
        <name>ATP</name>
        <dbReference type="ChEBI" id="CHEBI:30616"/>
    </ligand>
</feature>
<proteinExistence type="inferred from homology"/>
<comment type="similarity">
    <text evidence="7">Belongs to the tRNA(Ile)-lysidine synthase family.</text>
</comment>
<keyword evidence="12" id="KW-1185">Reference proteome</keyword>
<evidence type="ECO:0000256" key="4">
    <source>
        <dbReference type="ARBA" id="ARBA00022741"/>
    </source>
</evidence>
<feature type="region of interest" description="Disordered" evidence="8">
    <location>
        <begin position="368"/>
        <end position="394"/>
    </location>
</feature>
<keyword evidence="5 7" id="KW-0067">ATP-binding</keyword>
<evidence type="ECO:0000313" key="11">
    <source>
        <dbReference type="EMBL" id="RJT80116.1"/>
    </source>
</evidence>
<dbReference type="AlphaFoldDB" id="A0A3A5M3M9"/>
<feature type="compositionally biased region" description="Low complexity" evidence="8">
    <location>
        <begin position="43"/>
        <end position="56"/>
    </location>
</feature>
<comment type="caution">
    <text evidence="11">The sequence shown here is derived from an EMBL/GenBank/DDBJ whole genome shotgun (WGS) entry which is preliminary data.</text>
</comment>
<keyword evidence="3 7" id="KW-0819">tRNA processing</keyword>
<dbReference type="Gene3D" id="3.40.50.620">
    <property type="entry name" value="HUPs"/>
    <property type="match status" value="1"/>
</dbReference>
<evidence type="ECO:0000256" key="3">
    <source>
        <dbReference type="ARBA" id="ARBA00022694"/>
    </source>
</evidence>
<dbReference type="InterPro" id="IPR012795">
    <property type="entry name" value="tRNA_Ile_lys_synt_N"/>
</dbReference>
<comment type="function">
    <text evidence="7">Ligates lysine onto the cytidine present at position 34 of the AUA codon-specific tRNA(Ile) that contains the anticodon CAU, in an ATP-dependent manner. Cytidine is converted to lysidine, thus changing the amino acid specificity of the tRNA from methionine to isoleucine.</text>
</comment>
<protein>
    <recommendedName>
        <fullName evidence="7">tRNA(Ile)-lysidine synthase</fullName>
        <ecNumber evidence="7">6.3.4.19</ecNumber>
    </recommendedName>
    <alternativeName>
        <fullName evidence="7">tRNA(Ile)-2-lysyl-cytidine synthase</fullName>
    </alternativeName>
    <alternativeName>
        <fullName evidence="7">tRNA(Ile)-lysidine synthetase</fullName>
    </alternativeName>
</protein>
<evidence type="ECO:0000256" key="1">
    <source>
        <dbReference type="ARBA" id="ARBA00022490"/>
    </source>
</evidence>
<evidence type="ECO:0000256" key="5">
    <source>
        <dbReference type="ARBA" id="ARBA00022840"/>
    </source>
</evidence>
<feature type="region of interest" description="Disordered" evidence="8">
    <location>
        <begin position="28"/>
        <end position="56"/>
    </location>
</feature>
<evidence type="ECO:0000256" key="2">
    <source>
        <dbReference type="ARBA" id="ARBA00022598"/>
    </source>
</evidence>
<dbReference type="Pfam" id="PF01171">
    <property type="entry name" value="ATP_bind_3"/>
    <property type="match status" value="1"/>
</dbReference>
<dbReference type="HAMAP" id="MF_01161">
    <property type="entry name" value="tRNA_Ile_lys_synt"/>
    <property type="match status" value="1"/>
</dbReference>
<dbReference type="InterPro" id="IPR014729">
    <property type="entry name" value="Rossmann-like_a/b/a_fold"/>
</dbReference>
<comment type="subcellular location">
    <subcellularLocation>
        <location evidence="7">Cytoplasm</location>
    </subcellularLocation>
</comment>
<accession>A0A3A5M3M9</accession>
<keyword evidence="1 7" id="KW-0963">Cytoplasm</keyword>
<dbReference type="PANTHER" id="PTHR43033">
    <property type="entry name" value="TRNA(ILE)-LYSIDINE SYNTHASE-RELATED"/>
    <property type="match status" value="1"/>
</dbReference>
<dbReference type="OrthoDB" id="5244702at2"/>
<dbReference type="InterPro" id="IPR011063">
    <property type="entry name" value="TilS/TtcA_N"/>
</dbReference>
<dbReference type="Pfam" id="PF09179">
    <property type="entry name" value="TilS"/>
    <property type="match status" value="1"/>
</dbReference>
<keyword evidence="4 7" id="KW-0547">Nucleotide-binding</keyword>